<dbReference type="EMBL" id="JXTC01000048">
    <property type="protein sequence ID" value="PON94861.1"/>
    <property type="molecule type" value="Genomic_DNA"/>
</dbReference>
<reference evidence="2" key="1">
    <citation type="submission" date="2016-06" db="EMBL/GenBank/DDBJ databases">
        <title>Parallel loss of symbiosis genes in relatives of nitrogen-fixing non-legume Parasponia.</title>
        <authorList>
            <person name="Van Velzen R."/>
            <person name="Holmer R."/>
            <person name="Bu F."/>
            <person name="Rutten L."/>
            <person name="Van Zeijl A."/>
            <person name="Liu W."/>
            <person name="Santuari L."/>
            <person name="Cao Q."/>
            <person name="Sharma T."/>
            <person name="Shen D."/>
            <person name="Roswanjaya Y."/>
            <person name="Wardhani T."/>
            <person name="Kalhor M.S."/>
            <person name="Jansen J."/>
            <person name="Van den Hoogen J."/>
            <person name="Gungor B."/>
            <person name="Hartog M."/>
            <person name="Hontelez J."/>
            <person name="Verver J."/>
            <person name="Yang W.-C."/>
            <person name="Schijlen E."/>
            <person name="Repin R."/>
            <person name="Schilthuizen M."/>
            <person name="Schranz E."/>
            <person name="Heidstra R."/>
            <person name="Miyata K."/>
            <person name="Fedorova E."/>
            <person name="Kohlen W."/>
            <person name="Bisseling T."/>
            <person name="Smit S."/>
            <person name="Geurts R."/>
        </authorList>
    </citation>
    <scope>NUCLEOTIDE SEQUENCE [LARGE SCALE GENOMIC DNA]</scope>
    <source>
        <strain evidence="2">cv. RG33-2</strain>
    </source>
</reference>
<dbReference type="Proteomes" id="UP000237000">
    <property type="component" value="Unassembled WGS sequence"/>
</dbReference>
<dbReference type="AlphaFoldDB" id="A0A2P5FAQ4"/>
<protein>
    <submittedName>
        <fullName evidence="1">Uncharacterized protein</fullName>
    </submittedName>
</protein>
<feature type="non-terminal residue" evidence="1">
    <location>
        <position position="1"/>
    </location>
</feature>
<evidence type="ECO:0000313" key="2">
    <source>
        <dbReference type="Proteomes" id="UP000237000"/>
    </source>
</evidence>
<organism evidence="1 2">
    <name type="scientific">Trema orientale</name>
    <name type="common">Charcoal tree</name>
    <name type="synonym">Celtis orientalis</name>
    <dbReference type="NCBI Taxonomy" id="63057"/>
    <lineage>
        <taxon>Eukaryota</taxon>
        <taxon>Viridiplantae</taxon>
        <taxon>Streptophyta</taxon>
        <taxon>Embryophyta</taxon>
        <taxon>Tracheophyta</taxon>
        <taxon>Spermatophyta</taxon>
        <taxon>Magnoliopsida</taxon>
        <taxon>eudicotyledons</taxon>
        <taxon>Gunneridae</taxon>
        <taxon>Pentapetalae</taxon>
        <taxon>rosids</taxon>
        <taxon>fabids</taxon>
        <taxon>Rosales</taxon>
        <taxon>Cannabaceae</taxon>
        <taxon>Trema</taxon>
    </lineage>
</organism>
<dbReference type="InParanoid" id="A0A2P5FAQ4"/>
<evidence type="ECO:0000313" key="1">
    <source>
        <dbReference type="EMBL" id="PON94861.1"/>
    </source>
</evidence>
<sequence>QIHIGTWGKPSLASEQNIAIQKMLMAVAKVASTIALRAEIIGVTPVVEARHASEIQRVELYATPVTPNCPSFDDVIESEDFPEVEAAVAIGIELREHVRVDPVIAILLEEPGELRVTDSLITVCVHGSEKVGGQMLVVS</sequence>
<comment type="caution">
    <text evidence="1">The sequence shown here is derived from an EMBL/GenBank/DDBJ whole genome shotgun (WGS) entry which is preliminary data.</text>
</comment>
<keyword evidence="2" id="KW-1185">Reference proteome</keyword>
<proteinExistence type="predicted"/>
<accession>A0A2P5FAQ4</accession>
<name>A0A2P5FAQ4_TREOI</name>
<gene>
    <name evidence="1" type="ORF">TorRG33x02_093740</name>
</gene>